<dbReference type="SUPFAM" id="SSF52540">
    <property type="entry name" value="P-loop containing nucleoside triphosphate hydrolases"/>
    <property type="match status" value="1"/>
</dbReference>
<evidence type="ECO:0000313" key="10">
    <source>
        <dbReference type="EMBL" id="GAG30662.1"/>
    </source>
</evidence>
<accession>X0X5J0</accession>
<keyword evidence="5" id="KW-0808">Transferase</keyword>
<sequence>MLDYVLDAITGRKKGLAARGLLALLRPLEEGYRGALAAREGLYRAGLITRRRAPLSVISVGNITSGGTGKTPLVSKLARALAERKGRVAVVTRGYGPKLRGG</sequence>
<keyword evidence="7" id="KW-0418">Kinase</keyword>
<keyword evidence="6" id="KW-0547">Nucleotide-binding</keyword>
<dbReference type="GO" id="GO:0009244">
    <property type="term" value="P:lipopolysaccharide core region biosynthetic process"/>
    <property type="evidence" value="ECO:0007669"/>
    <property type="project" value="TreeGrafter"/>
</dbReference>
<dbReference type="EMBL" id="BARS01049227">
    <property type="protein sequence ID" value="GAG30662.1"/>
    <property type="molecule type" value="Genomic_DNA"/>
</dbReference>
<organism evidence="10">
    <name type="scientific">marine sediment metagenome</name>
    <dbReference type="NCBI Taxonomy" id="412755"/>
    <lineage>
        <taxon>unclassified sequences</taxon>
        <taxon>metagenomes</taxon>
        <taxon>ecological metagenomes</taxon>
    </lineage>
</organism>
<name>X0X5J0_9ZZZZ</name>
<evidence type="ECO:0000256" key="4">
    <source>
        <dbReference type="ARBA" id="ARBA00022556"/>
    </source>
</evidence>
<protein>
    <recommendedName>
        <fullName evidence="2">tetraacyldisaccharide 4'-kinase</fullName>
        <ecNumber evidence="2">2.7.1.130</ecNumber>
    </recommendedName>
</protein>
<evidence type="ECO:0000256" key="3">
    <source>
        <dbReference type="ARBA" id="ARBA00022516"/>
    </source>
</evidence>
<keyword evidence="3" id="KW-0444">Lipid biosynthesis</keyword>
<reference evidence="10" key="1">
    <citation type="journal article" date="2014" name="Front. Microbiol.">
        <title>High frequency of phylogenetically diverse reductive dehalogenase-homologous genes in deep subseafloor sedimentary metagenomes.</title>
        <authorList>
            <person name="Kawai M."/>
            <person name="Futagami T."/>
            <person name="Toyoda A."/>
            <person name="Takaki Y."/>
            <person name="Nishi S."/>
            <person name="Hori S."/>
            <person name="Arai W."/>
            <person name="Tsubouchi T."/>
            <person name="Morono Y."/>
            <person name="Uchiyama I."/>
            <person name="Ito T."/>
            <person name="Fujiyama A."/>
            <person name="Inagaki F."/>
            <person name="Takami H."/>
        </authorList>
    </citation>
    <scope>NUCLEOTIDE SEQUENCE</scope>
    <source>
        <strain evidence="10">Expedition CK06-06</strain>
    </source>
</reference>
<keyword evidence="9" id="KW-0443">Lipid metabolism</keyword>
<evidence type="ECO:0000256" key="5">
    <source>
        <dbReference type="ARBA" id="ARBA00022679"/>
    </source>
</evidence>
<dbReference type="PANTHER" id="PTHR42724:SF1">
    <property type="entry name" value="TETRAACYLDISACCHARIDE 4'-KINASE, MITOCHONDRIAL-RELATED"/>
    <property type="match status" value="1"/>
</dbReference>
<evidence type="ECO:0000256" key="9">
    <source>
        <dbReference type="ARBA" id="ARBA00023098"/>
    </source>
</evidence>
<evidence type="ECO:0000256" key="8">
    <source>
        <dbReference type="ARBA" id="ARBA00022840"/>
    </source>
</evidence>
<gene>
    <name evidence="10" type="ORF">S01H1_73654</name>
</gene>
<keyword evidence="4" id="KW-0441">Lipid A biosynthesis</keyword>
<evidence type="ECO:0000256" key="1">
    <source>
        <dbReference type="ARBA" id="ARBA00004870"/>
    </source>
</evidence>
<evidence type="ECO:0000256" key="6">
    <source>
        <dbReference type="ARBA" id="ARBA00022741"/>
    </source>
</evidence>
<dbReference type="GO" id="GO:0005524">
    <property type="term" value="F:ATP binding"/>
    <property type="evidence" value="ECO:0007669"/>
    <property type="project" value="UniProtKB-KW"/>
</dbReference>
<keyword evidence="8" id="KW-0067">ATP-binding</keyword>
<dbReference type="GO" id="GO:0005886">
    <property type="term" value="C:plasma membrane"/>
    <property type="evidence" value="ECO:0007669"/>
    <property type="project" value="TreeGrafter"/>
</dbReference>
<proteinExistence type="predicted"/>
<dbReference type="InterPro" id="IPR027417">
    <property type="entry name" value="P-loop_NTPase"/>
</dbReference>
<dbReference type="GO" id="GO:0009245">
    <property type="term" value="P:lipid A biosynthetic process"/>
    <property type="evidence" value="ECO:0007669"/>
    <property type="project" value="UniProtKB-KW"/>
</dbReference>
<comment type="caution">
    <text evidence="10">The sequence shown here is derived from an EMBL/GenBank/DDBJ whole genome shotgun (WGS) entry which is preliminary data.</text>
</comment>
<dbReference type="AlphaFoldDB" id="X0X5J0"/>
<dbReference type="GO" id="GO:0009029">
    <property type="term" value="F:lipid-A 4'-kinase activity"/>
    <property type="evidence" value="ECO:0007669"/>
    <property type="project" value="UniProtKB-EC"/>
</dbReference>
<feature type="non-terminal residue" evidence="10">
    <location>
        <position position="102"/>
    </location>
</feature>
<comment type="pathway">
    <text evidence="1">Glycolipid biosynthesis; lipid IV(A) biosynthesis; lipid IV(A) from (3R)-3-hydroxytetradecanoyl-[acyl-carrier-protein] and UDP-N-acetyl-alpha-D-glucosamine: step 6/6.</text>
</comment>
<dbReference type="PANTHER" id="PTHR42724">
    <property type="entry name" value="TETRAACYLDISACCHARIDE 4'-KINASE"/>
    <property type="match status" value="1"/>
</dbReference>
<evidence type="ECO:0000256" key="7">
    <source>
        <dbReference type="ARBA" id="ARBA00022777"/>
    </source>
</evidence>
<dbReference type="EC" id="2.7.1.130" evidence="2"/>
<evidence type="ECO:0000256" key="2">
    <source>
        <dbReference type="ARBA" id="ARBA00012071"/>
    </source>
</evidence>
<dbReference type="InterPro" id="IPR003758">
    <property type="entry name" value="LpxK"/>
</dbReference>
<dbReference type="Pfam" id="PF02606">
    <property type="entry name" value="LpxK"/>
    <property type="match status" value="1"/>
</dbReference>
<dbReference type="UniPathway" id="UPA00359">
    <property type="reaction ID" value="UER00482"/>
</dbReference>